<dbReference type="Gene3D" id="3.40.50.300">
    <property type="entry name" value="P-loop containing nucleotide triphosphate hydrolases"/>
    <property type="match status" value="2"/>
</dbReference>
<evidence type="ECO:0000256" key="5">
    <source>
        <dbReference type="SAM" id="MobiDB-lite"/>
    </source>
</evidence>
<dbReference type="GO" id="GO:0016887">
    <property type="term" value="F:ATP hydrolysis activity"/>
    <property type="evidence" value="ECO:0007669"/>
    <property type="project" value="InterPro"/>
</dbReference>
<dbReference type="InterPro" id="IPR015856">
    <property type="entry name" value="ABC_transpr_CbiO/EcfA_su"/>
</dbReference>
<keyword evidence="8" id="KW-1185">Reference proteome</keyword>
<feature type="region of interest" description="Disordered" evidence="5">
    <location>
        <begin position="257"/>
        <end position="286"/>
    </location>
</feature>
<comment type="similarity">
    <text evidence="1">Belongs to the ABC transporter superfamily.</text>
</comment>
<name>A0A1H1GUF4_9MICC</name>
<dbReference type="Pfam" id="PF00005">
    <property type="entry name" value="ABC_tran"/>
    <property type="match status" value="2"/>
</dbReference>
<feature type="domain" description="ABC transporter" evidence="6">
    <location>
        <begin position="289"/>
        <end position="535"/>
    </location>
</feature>
<dbReference type="PANTHER" id="PTHR43553">
    <property type="entry name" value="HEAVY METAL TRANSPORTER"/>
    <property type="match status" value="1"/>
</dbReference>
<evidence type="ECO:0000256" key="1">
    <source>
        <dbReference type="ARBA" id="ARBA00005417"/>
    </source>
</evidence>
<dbReference type="AlphaFoldDB" id="A0A1H1GUF4"/>
<evidence type="ECO:0000256" key="3">
    <source>
        <dbReference type="ARBA" id="ARBA00022741"/>
    </source>
</evidence>
<dbReference type="InterPro" id="IPR027417">
    <property type="entry name" value="P-loop_NTPase"/>
</dbReference>
<evidence type="ECO:0000313" key="8">
    <source>
        <dbReference type="Proteomes" id="UP000181917"/>
    </source>
</evidence>
<keyword evidence="2" id="KW-0813">Transport</keyword>
<dbReference type="PANTHER" id="PTHR43553:SF24">
    <property type="entry name" value="ENERGY-COUPLING FACTOR TRANSPORTER ATP-BINDING PROTEIN ECFA1"/>
    <property type="match status" value="1"/>
</dbReference>
<proteinExistence type="inferred from homology"/>
<dbReference type="GO" id="GO:0005524">
    <property type="term" value="F:ATP binding"/>
    <property type="evidence" value="ECO:0007669"/>
    <property type="project" value="UniProtKB-KW"/>
</dbReference>
<evidence type="ECO:0000259" key="6">
    <source>
        <dbReference type="PROSITE" id="PS50893"/>
    </source>
</evidence>
<reference evidence="7 8" key="1">
    <citation type="submission" date="2016-10" db="EMBL/GenBank/DDBJ databases">
        <authorList>
            <person name="de Groot N.N."/>
        </authorList>
    </citation>
    <scope>NUCLEOTIDE SEQUENCE [LARGE SCALE GENOMIC DNA]</scope>
    <source>
        <strain evidence="7 8">DSM 20117</strain>
    </source>
</reference>
<dbReference type="STRING" id="37928.SAMN04489742_4337"/>
<gene>
    <name evidence="7" type="ORF">SAMN04489742_4337</name>
</gene>
<dbReference type="GO" id="GO:0043190">
    <property type="term" value="C:ATP-binding cassette (ABC) transporter complex"/>
    <property type="evidence" value="ECO:0007669"/>
    <property type="project" value="TreeGrafter"/>
</dbReference>
<organism evidence="7 8">
    <name type="scientific">Crystallibacter crystallopoietes</name>
    <dbReference type="NCBI Taxonomy" id="37928"/>
    <lineage>
        <taxon>Bacteria</taxon>
        <taxon>Bacillati</taxon>
        <taxon>Actinomycetota</taxon>
        <taxon>Actinomycetes</taxon>
        <taxon>Micrococcales</taxon>
        <taxon>Micrococcaceae</taxon>
        <taxon>Crystallibacter</taxon>
    </lineage>
</organism>
<dbReference type="EMBL" id="FNKH01000002">
    <property type="protein sequence ID" value="SDR16852.1"/>
    <property type="molecule type" value="Genomic_DNA"/>
</dbReference>
<dbReference type="PROSITE" id="PS50893">
    <property type="entry name" value="ABC_TRANSPORTER_2"/>
    <property type="match status" value="2"/>
</dbReference>
<sequence>MELEILDYRYPGHEAPALSGVRLSVAPASLTLVAGGSGSGKSTLAGIMAGHLPGRTGGQLTGSVSLAGQTLEYDGGTQPHVVDLRQWVRHVAYVPQDARSYLSMVRSTVEEELAFGLENAGVPRAEMAARIRSIAGRFGLGPLLEHDPARLSGGQERLVAIAAAAVTDAGVLVLDEPLAGLDETAAARVAAMVTGLRDAGTAVVILTSVLDARFFDAGQALLLENGQSVAEGMSAVRERAASAGVVVSGVSAAAWGGASSPSEHAARSATDVPLGSRPAEPESTDGAVLRYRNVEFSYPDPDHGRRRAKLFRRRPGKGPGGSGPALKGGLLDSVSFAVHPGECVALTGPNGTGKTTLLKMALGLIVPDTGSVSVAGRDTAEASVGQLAKTAGLLFQNPADQLFERSVYHEVAFGPPGSRPNPEVVRQALDACGLNGFEDEHPYELPVSRRRLVALATVLARRPALLVLDEPTVSLDGHGRKLLGRILAAATAGGGAVLLSTHDKEFARAHCQRVVELGRQQALRHTATAPEGVSAPDGTSVR</sequence>
<dbReference type="InterPro" id="IPR003593">
    <property type="entry name" value="AAA+_ATPase"/>
</dbReference>
<feature type="region of interest" description="Disordered" evidence="5">
    <location>
        <begin position="523"/>
        <end position="542"/>
    </location>
</feature>
<protein>
    <submittedName>
        <fullName evidence="7">Energy-coupling factor transport system ATP-binding protein</fullName>
    </submittedName>
</protein>
<dbReference type="KEGG" id="acry:AC20117_17690"/>
<dbReference type="InterPro" id="IPR050095">
    <property type="entry name" value="ECF_ABC_transporter_ATP-bd"/>
</dbReference>
<evidence type="ECO:0000256" key="2">
    <source>
        <dbReference type="ARBA" id="ARBA00022448"/>
    </source>
</evidence>
<evidence type="ECO:0000313" key="7">
    <source>
        <dbReference type="EMBL" id="SDR16852.1"/>
    </source>
</evidence>
<evidence type="ECO:0000256" key="4">
    <source>
        <dbReference type="ARBA" id="ARBA00022840"/>
    </source>
</evidence>
<dbReference type="SMART" id="SM00382">
    <property type="entry name" value="AAA"/>
    <property type="match status" value="2"/>
</dbReference>
<keyword evidence="3" id="KW-0547">Nucleotide-binding</keyword>
<dbReference type="OrthoDB" id="501320at2"/>
<dbReference type="Proteomes" id="UP000181917">
    <property type="component" value="Unassembled WGS sequence"/>
</dbReference>
<feature type="domain" description="ABC transporter" evidence="6">
    <location>
        <begin position="3"/>
        <end position="250"/>
    </location>
</feature>
<accession>A0A1H1GUF4</accession>
<dbReference type="InterPro" id="IPR003439">
    <property type="entry name" value="ABC_transporter-like_ATP-bd"/>
</dbReference>
<keyword evidence="4 7" id="KW-0067">ATP-binding</keyword>
<dbReference type="SUPFAM" id="SSF52540">
    <property type="entry name" value="P-loop containing nucleoside triphosphate hydrolases"/>
    <property type="match status" value="2"/>
</dbReference>
<dbReference type="RefSeq" id="WP_074703435.1">
    <property type="nucleotide sequence ID" value="NZ_CP018863.1"/>
</dbReference>
<dbReference type="GO" id="GO:0042626">
    <property type="term" value="F:ATPase-coupled transmembrane transporter activity"/>
    <property type="evidence" value="ECO:0007669"/>
    <property type="project" value="TreeGrafter"/>
</dbReference>
<dbReference type="CDD" id="cd03225">
    <property type="entry name" value="ABC_cobalt_CbiO_domain1"/>
    <property type="match status" value="2"/>
</dbReference>